<feature type="transmembrane region" description="Helical" evidence="9">
    <location>
        <begin position="185"/>
        <end position="202"/>
    </location>
</feature>
<reference evidence="11" key="1">
    <citation type="submission" date="2021-04" db="EMBL/GenBank/DDBJ databases">
        <title>Sinoanaerobacter chloroacetimidivorans sp. nov., an obligate anaerobic bacterium isolated from anaerobic sludge.</title>
        <authorList>
            <person name="Bao Y."/>
        </authorList>
    </citation>
    <scope>NUCLEOTIDE SEQUENCE</scope>
    <source>
        <strain evidence="11">BAD-6</strain>
    </source>
</reference>
<dbReference type="InterPro" id="IPR018461">
    <property type="entry name" value="Na/H_Antiport_NhaC-like_C"/>
</dbReference>
<keyword evidence="6 9" id="KW-1133">Transmembrane helix</keyword>
<feature type="transmembrane region" description="Helical" evidence="9">
    <location>
        <begin position="251"/>
        <end position="278"/>
    </location>
</feature>
<feature type="transmembrane region" description="Helical" evidence="9">
    <location>
        <begin position="60"/>
        <end position="79"/>
    </location>
</feature>
<gene>
    <name evidence="11" type="ORF">KCX82_18925</name>
</gene>
<evidence type="ECO:0000256" key="7">
    <source>
        <dbReference type="ARBA" id="ARBA00023136"/>
    </source>
</evidence>
<keyword evidence="5 9" id="KW-0812">Transmembrane</keyword>
<dbReference type="Proteomes" id="UP000675664">
    <property type="component" value="Unassembled WGS sequence"/>
</dbReference>
<dbReference type="AlphaFoldDB" id="A0A8J7W6R6"/>
<evidence type="ECO:0000259" key="10">
    <source>
        <dbReference type="Pfam" id="PF03553"/>
    </source>
</evidence>
<feature type="transmembrane region" description="Helical" evidence="9">
    <location>
        <begin position="333"/>
        <end position="355"/>
    </location>
</feature>
<keyword evidence="7 9" id="KW-0472">Membrane</keyword>
<dbReference type="PANTHER" id="PTHR33451">
    <property type="entry name" value="MALATE-2H(+)/NA(+)-LACTATE ANTIPORTER"/>
    <property type="match status" value="1"/>
</dbReference>
<feature type="transmembrane region" description="Helical" evidence="9">
    <location>
        <begin position="290"/>
        <end position="312"/>
    </location>
</feature>
<keyword evidence="12" id="KW-1185">Reference proteome</keyword>
<comment type="caution">
    <text evidence="11">The sequence shown here is derived from an EMBL/GenBank/DDBJ whole genome shotgun (WGS) entry which is preliminary data.</text>
</comment>
<feature type="transmembrane region" description="Helical" evidence="9">
    <location>
        <begin position="99"/>
        <end position="132"/>
    </location>
</feature>
<organism evidence="11 12">
    <name type="scientific">Sinanaerobacter chloroacetimidivorans</name>
    <dbReference type="NCBI Taxonomy" id="2818044"/>
    <lineage>
        <taxon>Bacteria</taxon>
        <taxon>Bacillati</taxon>
        <taxon>Bacillota</taxon>
        <taxon>Clostridia</taxon>
        <taxon>Peptostreptococcales</taxon>
        <taxon>Anaerovoracaceae</taxon>
        <taxon>Sinanaerobacter</taxon>
    </lineage>
</organism>
<evidence type="ECO:0000256" key="5">
    <source>
        <dbReference type="ARBA" id="ARBA00022692"/>
    </source>
</evidence>
<feature type="domain" description="Na+/H+ antiporter NhaC-like C-terminal" evidence="10">
    <location>
        <begin position="149"/>
        <end position="424"/>
    </location>
</feature>
<dbReference type="GO" id="GO:0015297">
    <property type="term" value="F:antiporter activity"/>
    <property type="evidence" value="ECO:0007669"/>
    <property type="project" value="UniProtKB-KW"/>
</dbReference>
<dbReference type="Pfam" id="PF03553">
    <property type="entry name" value="Na_H_antiporter"/>
    <property type="match status" value="1"/>
</dbReference>
<evidence type="ECO:0000256" key="2">
    <source>
        <dbReference type="ARBA" id="ARBA00022448"/>
    </source>
</evidence>
<feature type="transmembrane region" description="Helical" evidence="9">
    <location>
        <begin position="222"/>
        <end position="239"/>
    </location>
</feature>
<dbReference type="PANTHER" id="PTHR33451:SF3">
    <property type="entry name" value="MALATE-2H(+)_NA(+)-LACTATE ANTIPORTER"/>
    <property type="match status" value="1"/>
</dbReference>
<proteinExistence type="inferred from homology"/>
<keyword evidence="3" id="KW-0050">Antiport</keyword>
<dbReference type="InterPro" id="IPR052180">
    <property type="entry name" value="NhaC_Na-H+_Antiporter"/>
</dbReference>
<keyword evidence="2" id="KW-0813">Transport</keyword>
<dbReference type="GO" id="GO:0005886">
    <property type="term" value="C:plasma membrane"/>
    <property type="evidence" value="ECO:0007669"/>
    <property type="project" value="UniProtKB-SubCell"/>
</dbReference>
<evidence type="ECO:0000256" key="1">
    <source>
        <dbReference type="ARBA" id="ARBA00004651"/>
    </source>
</evidence>
<protein>
    <recommendedName>
        <fullName evidence="10">Na+/H+ antiporter NhaC-like C-terminal domain-containing protein</fullName>
    </recommendedName>
</protein>
<evidence type="ECO:0000313" key="12">
    <source>
        <dbReference type="Proteomes" id="UP000675664"/>
    </source>
</evidence>
<reference evidence="11" key="2">
    <citation type="submission" date="2021-04" db="EMBL/GenBank/DDBJ databases">
        <authorList>
            <person name="Liu J."/>
        </authorList>
    </citation>
    <scope>NUCLEOTIDE SEQUENCE</scope>
    <source>
        <strain evidence="11">BAD-6</strain>
    </source>
</reference>
<comment type="subcellular location">
    <subcellularLocation>
        <location evidence="1">Cell membrane</location>
        <topology evidence="1">Multi-pass membrane protein</topology>
    </subcellularLocation>
</comment>
<comment type="similarity">
    <text evidence="8">Belongs to the NhaC Na(+)/H(+) (TC 2.A.35) antiporter family.</text>
</comment>
<name>A0A8J7W6R6_9FIRM</name>
<accession>A0A8J7W6R6</accession>
<dbReference type="RefSeq" id="WP_227020092.1">
    <property type="nucleotide sequence ID" value="NZ_JAGSND010000019.1"/>
</dbReference>
<dbReference type="EMBL" id="JAGSND010000019">
    <property type="protein sequence ID" value="MBR0599960.1"/>
    <property type="molecule type" value="Genomic_DNA"/>
</dbReference>
<evidence type="ECO:0000313" key="11">
    <source>
        <dbReference type="EMBL" id="MBR0599960.1"/>
    </source>
</evidence>
<keyword evidence="4" id="KW-1003">Cell membrane</keyword>
<evidence type="ECO:0000256" key="4">
    <source>
        <dbReference type="ARBA" id="ARBA00022475"/>
    </source>
</evidence>
<evidence type="ECO:0000256" key="8">
    <source>
        <dbReference type="ARBA" id="ARBA00038435"/>
    </source>
</evidence>
<feature type="transmembrane region" description="Helical" evidence="9">
    <location>
        <begin position="6"/>
        <end position="39"/>
    </location>
</feature>
<sequence length="434" mass="47045">MDLIIAFIIFIIAMFLCIVTNATMVLALLIGYVCFICVALRRGNKLSALFRLSLNGLKDSLIVVFVLFIIGVLTASWRASGTILFFVYYGIKIITPNLFLIVTFLLTCLLSYAIGTSFGVAGTLGVICMALARSGGVNEIITAGVIMSGIYFGDRCSPASSSMILTAAVTNTDSNINMRQLLRTGWLPAIICAVIYTFLSFQNPLQHVATEIFTSIERDFSISFWISVPALFMLILPLFKVDVKIAMGLSILSAGIVSIFLQNMPPLAFFQSCIMGYYENGGSLGSMLNGGGLVSMLEINCILLISCTYSTIFEGTGMIQDLQNKLEHYMVKAGRFSVTALSGILFCAIFCNQTIATTMSAAILNQPYKNQGGTSQELAIDIGNSTIVIAGLIPWAIASSVPLKFMGVGSEALLYAFLLYTIPICYLFTKKRPL</sequence>
<evidence type="ECO:0000256" key="9">
    <source>
        <dbReference type="SAM" id="Phobius"/>
    </source>
</evidence>
<evidence type="ECO:0000256" key="3">
    <source>
        <dbReference type="ARBA" id="ARBA00022449"/>
    </source>
</evidence>
<feature type="transmembrane region" description="Helical" evidence="9">
    <location>
        <begin position="412"/>
        <end position="429"/>
    </location>
</feature>
<evidence type="ECO:0000256" key="6">
    <source>
        <dbReference type="ARBA" id="ARBA00022989"/>
    </source>
</evidence>